<evidence type="ECO:0000256" key="1">
    <source>
        <dbReference type="SAM" id="MobiDB-lite"/>
    </source>
</evidence>
<gene>
    <name evidence="2" type="ORF">EDD30_4078</name>
</gene>
<evidence type="ECO:0000313" key="2">
    <source>
        <dbReference type="EMBL" id="ROP31187.1"/>
    </source>
</evidence>
<organism evidence="2 3">
    <name type="scientific">Couchioplanes caeruleus</name>
    <dbReference type="NCBI Taxonomy" id="56438"/>
    <lineage>
        <taxon>Bacteria</taxon>
        <taxon>Bacillati</taxon>
        <taxon>Actinomycetota</taxon>
        <taxon>Actinomycetes</taxon>
        <taxon>Micromonosporales</taxon>
        <taxon>Micromonosporaceae</taxon>
        <taxon>Couchioplanes</taxon>
    </lineage>
</organism>
<evidence type="ECO:0000313" key="3">
    <source>
        <dbReference type="Proteomes" id="UP000271683"/>
    </source>
</evidence>
<feature type="compositionally biased region" description="Low complexity" evidence="1">
    <location>
        <begin position="27"/>
        <end position="37"/>
    </location>
</feature>
<feature type="compositionally biased region" description="Pro residues" evidence="1">
    <location>
        <begin position="1"/>
        <end position="26"/>
    </location>
</feature>
<dbReference type="Proteomes" id="UP000271683">
    <property type="component" value="Unassembled WGS sequence"/>
</dbReference>
<sequence length="138" mass="13962">MPTGAPPPAGYPTAGVPPRPYPPPAPGATTTPATGTPSPAPKCTAGPSAAQIVAVVRGTAGIPDRALTVIDGPFCSGKWQFSTIEIVPRSGEQKPEPLFVVTTGKPSALQLVEVGTDVCTKRVRSDAPPGIRVRACGV</sequence>
<reference evidence="2 3" key="1">
    <citation type="submission" date="2018-11" db="EMBL/GenBank/DDBJ databases">
        <title>Sequencing the genomes of 1000 actinobacteria strains.</title>
        <authorList>
            <person name="Klenk H.-P."/>
        </authorList>
    </citation>
    <scope>NUCLEOTIDE SEQUENCE [LARGE SCALE GENOMIC DNA]</scope>
    <source>
        <strain evidence="2 3">DSM 43634</strain>
    </source>
</reference>
<feature type="region of interest" description="Disordered" evidence="1">
    <location>
        <begin position="1"/>
        <end position="45"/>
    </location>
</feature>
<proteinExistence type="predicted"/>
<dbReference type="EMBL" id="RJKL01000001">
    <property type="protein sequence ID" value="ROP31187.1"/>
    <property type="molecule type" value="Genomic_DNA"/>
</dbReference>
<name>A0A3N1GLN7_9ACTN</name>
<comment type="caution">
    <text evidence="2">The sequence shown here is derived from an EMBL/GenBank/DDBJ whole genome shotgun (WGS) entry which is preliminary data.</text>
</comment>
<protein>
    <submittedName>
        <fullName evidence="2">Uncharacterized protein</fullName>
    </submittedName>
</protein>
<accession>A0A3N1GLN7</accession>
<dbReference type="AlphaFoldDB" id="A0A3N1GLN7"/>